<dbReference type="PROSITE" id="PS51078">
    <property type="entry name" value="ICLR_ED"/>
    <property type="match status" value="1"/>
</dbReference>
<dbReference type="InterPro" id="IPR050707">
    <property type="entry name" value="HTH_MetabolicPath_Reg"/>
</dbReference>
<organism evidence="10 11">
    <name type="scientific">Nocardioides flavescens</name>
    <dbReference type="NCBI Taxonomy" id="2691959"/>
    <lineage>
        <taxon>Bacteria</taxon>
        <taxon>Bacillati</taxon>
        <taxon>Actinomycetota</taxon>
        <taxon>Actinomycetes</taxon>
        <taxon>Propionibacteriales</taxon>
        <taxon>Nocardioidaceae</taxon>
        <taxon>Nocardioides</taxon>
    </lineage>
</organism>
<comment type="function">
    <text evidence="5">May be an activator protein for the gylABX operon.</text>
</comment>
<keyword evidence="2" id="KW-0805">Transcription regulation</keyword>
<proteinExistence type="predicted"/>
<dbReference type="GO" id="GO:0003700">
    <property type="term" value="F:DNA-binding transcription factor activity"/>
    <property type="evidence" value="ECO:0007669"/>
    <property type="project" value="TreeGrafter"/>
</dbReference>
<sequence length="269" mass="28694">MSNTDETPPGQRGRTREGQSGVQSVDRAISVLEILAREGQAGVTEVAAEIGVHKSTAFRLLAALEERDLVEQNSERGSYRLAFGILRLASAIPTRIDLTRQAQPVVDELAAKLDETVNLAVVQEHYAVNVQQARGSAAVSSHNWVGQLTPLHATSSGKVLLAHMPAERRLEILRTAGQPRLTEHTVTDRARLLAELDAVCGGALGTAYEEMEIGLNAAAVPVRDHTGTVVGALSVSGPAFRFGRAEIEAAEADLRDAGDAIGHRMGWMG</sequence>
<dbReference type="RefSeq" id="WP_160878960.1">
    <property type="nucleotide sequence ID" value="NZ_WUEK01000010.1"/>
</dbReference>
<dbReference type="GO" id="GO:0045892">
    <property type="term" value="P:negative regulation of DNA-templated transcription"/>
    <property type="evidence" value="ECO:0007669"/>
    <property type="project" value="TreeGrafter"/>
</dbReference>
<dbReference type="InterPro" id="IPR014757">
    <property type="entry name" value="Tscrpt_reg_IclR_C"/>
</dbReference>
<evidence type="ECO:0000256" key="2">
    <source>
        <dbReference type="ARBA" id="ARBA00023015"/>
    </source>
</evidence>
<reference evidence="10 11" key="1">
    <citation type="submission" date="2019-12" db="EMBL/GenBank/DDBJ databases">
        <authorList>
            <person name="Kun Z."/>
        </authorList>
    </citation>
    <scope>NUCLEOTIDE SEQUENCE [LARGE SCALE GENOMIC DNA]</scope>
    <source>
        <strain evidence="10 11">YIM 123512</strain>
    </source>
</reference>
<keyword evidence="1" id="KW-0319">Glycerol metabolism</keyword>
<evidence type="ECO:0000259" key="9">
    <source>
        <dbReference type="PROSITE" id="PS51078"/>
    </source>
</evidence>
<dbReference type="PROSITE" id="PS51077">
    <property type="entry name" value="HTH_ICLR"/>
    <property type="match status" value="1"/>
</dbReference>
<dbReference type="Pfam" id="PF01614">
    <property type="entry name" value="IclR_C"/>
    <property type="match status" value="1"/>
</dbReference>
<dbReference type="Gene3D" id="1.10.10.10">
    <property type="entry name" value="Winged helix-like DNA-binding domain superfamily/Winged helix DNA-binding domain"/>
    <property type="match status" value="1"/>
</dbReference>
<feature type="domain" description="HTH iclR-type" evidence="8">
    <location>
        <begin position="22"/>
        <end position="83"/>
    </location>
</feature>
<gene>
    <name evidence="10" type="ORF">GRQ65_15855</name>
</gene>
<dbReference type="SUPFAM" id="SSF55781">
    <property type="entry name" value="GAF domain-like"/>
    <property type="match status" value="1"/>
</dbReference>
<dbReference type="Gene3D" id="3.30.450.40">
    <property type="match status" value="1"/>
</dbReference>
<evidence type="ECO:0000256" key="7">
    <source>
        <dbReference type="SAM" id="MobiDB-lite"/>
    </source>
</evidence>
<dbReference type="InterPro" id="IPR036390">
    <property type="entry name" value="WH_DNA-bd_sf"/>
</dbReference>
<dbReference type="GO" id="GO:0003677">
    <property type="term" value="F:DNA binding"/>
    <property type="evidence" value="ECO:0007669"/>
    <property type="project" value="UniProtKB-KW"/>
</dbReference>
<dbReference type="GO" id="GO:0006071">
    <property type="term" value="P:glycerol metabolic process"/>
    <property type="evidence" value="ECO:0007669"/>
    <property type="project" value="UniProtKB-KW"/>
</dbReference>
<dbReference type="Pfam" id="PF09339">
    <property type="entry name" value="HTH_IclR"/>
    <property type="match status" value="1"/>
</dbReference>
<feature type="domain" description="IclR-ED" evidence="9">
    <location>
        <begin position="84"/>
        <end position="267"/>
    </location>
</feature>
<keyword evidence="11" id="KW-1185">Reference proteome</keyword>
<dbReference type="InterPro" id="IPR005471">
    <property type="entry name" value="Tscrpt_reg_IclR_N"/>
</dbReference>
<name>A0A6L7EUK1_9ACTN</name>
<protein>
    <recommendedName>
        <fullName evidence="6">Glycerol operon regulatory protein</fullName>
    </recommendedName>
</protein>
<evidence type="ECO:0000313" key="11">
    <source>
        <dbReference type="Proteomes" id="UP000473325"/>
    </source>
</evidence>
<feature type="region of interest" description="Disordered" evidence="7">
    <location>
        <begin position="1"/>
        <end position="23"/>
    </location>
</feature>
<keyword evidence="4" id="KW-0804">Transcription</keyword>
<dbReference type="InterPro" id="IPR029016">
    <property type="entry name" value="GAF-like_dom_sf"/>
</dbReference>
<evidence type="ECO:0000259" key="8">
    <source>
        <dbReference type="PROSITE" id="PS51077"/>
    </source>
</evidence>
<evidence type="ECO:0000256" key="6">
    <source>
        <dbReference type="ARBA" id="ARBA00070406"/>
    </source>
</evidence>
<evidence type="ECO:0000256" key="1">
    <source>
        <dbReference type="ARBA" id="ARBA00022798"/>
    </source>
</evidence>
<dbReference type="AlphaFoldDB" id="A0A6L7EUK1"/>
<evidence type="ECO:0000313" key="10">
    <source>
        <dbReference type="EMBL" id="MXG91023.1"/>
    </source>
</evidence>
<dbReference type="FunFam" id="1.10.10.10:FF:000056">
    <property type="entry name" value="IclR family transcriptional regulator"/>
    <property type="match status" value="1"/>
</dbReference>
<accession>A0A6L7EUK1</accession>
<dbReference type="PANTHER" id="PTHR30136">
    <property type="entry name" value="HELIX-TURN-HELIX TRANSCRIPTIONAL REGULATOR, ICLR FAMILY"/>
    <property type="match status" value="1"/>
</dbReference>
<dbReference type="SMART" id="SM00346">
    <property type="entry name" value="HTH_ICLR"/>
    <property type="match status" value="1"/>
</dbReference>
<dbReference type="EMBL" id="WUEK01000010">
    <property type="protein sequence ID" value="MXG91023.1"/>
    <property type="molecule type" value="Genomic_DNA"/>
</dbReference>
<dbReference type="SUPFAM" id="SSF46785">
    <property type="entry name" value="Winged helix' DNA-binding domain"/>
    <property type="match status" value="1"/>
</dbReference>
<evidence type="ECO:0000256" key="5">
    <source>
        <dbReference type="ARBA" id="ARBA00058938"/>
    </source>
</evidence>
<keyword evidence="3" id="KW-0238">DNA-binding</keyword>
<dbReference type="InterPro" id="IPR036388">
    <property type="entry name" value="WH-like_DNA-bd_sf"/>
</dbReference>
<dbReference type="PANTHER" id="PTHR30136:SF24">
    <property type="entry name" value="HTH-TYPE TRANSCRIPTIONAL REPRESSOR ALLR"/>
    <property type="match status" value="1"/>
</dbReference>
<dbReference type="Proteomes" id="UP000473325">
    <property type="component" value="Unassembled WGS sequence"/>
</dbReference>
<evidence type="ECO:0000256" key="4">
    <source>
        <dbReference type="ARBA" id="ARBA00023163"/>
    </source>
</evidence>
<comment type="caution">
    <text evidence="10">The sequence shown here is derived from an EMBL/GenBank/DDBJ whole genome shotgun (WGS) entry which is preliminary data.</text>
</comment>
<evidence type="ECO:0000256" key="3">
    <source>
        <dbReference type="ARBA" id="ARBA00023125"/>
    </source>
</evidence>